<reference evidence="3 4" key="1">
    <citation type="journal article" date="2010" name="J. Bacteriol.">
        <title>Genome sequence of Lentisphaera araneosa HTCC2155T, the type species of the order Lentisphaerales in the phylum Lentisphaerae.</title>
        <authorList>
            <person name="Thrash J.C."/>
            <person name="Cho J.C."/>
            <person name="Vergin K.L."/>
            <person name="Morris R.M."/>
            <person name="Giovannoni S.J."/>
        </authorList>
    </citation>
    <scope>NUCLEOTIDE SEQUENCE [LARGE SCALE GENOMIC DNA]</scope>
    <source>
        <strain evidence="3 4">HTCC2155</strain>
    </source>
</reference>
<dbReference type="SUPFAM" id="SSF53300">
    <property type="entry name" value="vWA-like"/>
    <property type="match status" value="1"/>
</dbReference>
<keyword evidence="4" id="KW-1185">Reference proteome</keyword>
<dbReference type="InterPro" id="IPR050768">
    <property type="entry name" value="UPF0353/GerABKA_families"/>
</dbReference>
<dbReference type="InterPro" id="IPR002035">
    <property type="entry name" value="VWF_A"/>
</dbReference>
<comment type="caution">
    <text evidence="3">The sequence shown here is derived from an EMBL/GenBank/DDBJ whole genome shotgun (WGS) entry which is preliminary data.</text>
</comment>
<evidence type="ECO:0000256" key="1">
    <source>
        <dbReference type="SAM" id="Phobius"/>
    </source>
</evidence>
<feature type="transmembrane region" description="Helical" evidence="1">
    <location>
        <begin position="6"/>
        <end position="26"/>
    </location>
</feature>
<dbReference type="OrthoDB" id="9807628at2"/>
<name>A6DS48_9BACT</name>
<dbReference type="InterPro" id="IPR036465">
    <property type="entry name" value="vWFA_dom_sf"/>
</dbReference>
<keyword evidence="1" id="KW-0812">Transmembrane</keyword>
<dbReference type="Proteomes" id="UP000004947">
    <property type="component" value="Unassembled WGS sequence"/>
</dbReference>
<sequence>MSDFHFIRPYFLLALIPMLLLTYLLLKRHNVIQLWGKVIAPHLLEHLLIESGTKSRLRPHHIFIFAGFLSIFALAGPTYEKEASPFSEDQAALVIILKTTPSMLAQDVQPSRLSRSAQKISDLLTKRKGTKTALIAYAGSAHLVLPLTEDQKILSRFASELDPSIMPKEGSSLKAALDLANKVLQEGKIPGTVLLMCDGINQQEQAELKESPYPFAVQVYASAGPPGAKAPLDIPPVQALNENDLKTTAQKLRGSVTKMTVNDEDLNRVNSHIESSMQASMKEGGERWKDSGYVLVPFILMLSLLWFRKGWELNYE</sequence>
<dbReference type="RefSeq" id="WP_007280664.1">
    <property type="nucleotide sequence ID" value="NZ_ABCK01000028.1"/>
</dbReference>
<dbReference type="AlphaFoldDB" id="A6DS48"/>
<accession>A6DS48</accession>
<evidence type="ECO:0000313" key="4">
    <source>
        <dbReference type="Proteomes" id="UP000004947"/>
    </source>
</evidence>
<dbReference type="eggNOG" id="COG2304">
    <property type="taxonomic scope" value="Bacteria"/>
</dbReference>
<keyword evidence="1" id="KW-0472">Membrane</keyword>
<protein>
    <recommendedName>
        <fullName evidence="2">VWFA domain-containing protein</fullName>
    </recommendedName>
</protein>
<dbReference type="PANTHER" id="PTHR22550:SF14">
    <property type="entry name" value="VWFA DOMAIN-CONTAINING PROTEIN"/>
    <property type="match status" value="1"/>
</dbReference>
<dbReference type="EMBL" id="ABCK01000028">
    <property type="protein sequence ID" value="EDM25508.1"/>
    <property type="molecule type" value="Genomic_DNA"/>
</dbReference>
<dbReference type="STRING" id="313628.LNTAR_23604"/>
<evidence type="ECO:0000259" key="2">
    <source>
        <dbReference type="Pfam" id="PF13519"/>
    </source>
</evidence>
<keyword evidence="1" id="KW-1133">Transmembrane helix</keyword>
<dbReference type="PANTHER" id="PTHR22550">
    <property type="entry name" value="SPORE GERMINATION PROTEIN"/>
    <property type="match status" value="1"/>
</dbReference>
<feature type="domain" description="VWFA" evidence="2">
    <location>
        <begin position="93"/>
        <end position="199"/>
    </location>
</feature>
<dbReference type="Gene3D" id="3.40.50.410">
    <property type="entry name" value="von Willebrand factor, type A domain"/>
    <property type="match status" value="1"/>
</dbReference>
<feature type="transmembrane region" description="Helical" evidence="1">
    <location>
        <begin position="62"/>
        <end position="79"/>
    </location>
</feature>
<gene>
    <name evidence="3" type="ORF">LNTAR_23604</name>
</gene>
<evidence type="ECO:0000313" key="3">
    <source>
        <dbReference type="EMBL" id="EDM25508.1"/>
    </source>
</evidence>
<dbReference type="Pfam" id="PF13519">
    <property type="entry name" value="VWA_2"/>
    <property type="match status" value="1"/>
</dbReference>
<organism evidence="3 4">
    <name type="scientific">Lentisphaera araneosa HTCC2155</name>
    <dbReference type="NCBI Taxonomy" id="313628"/>
    <lineage>
        <taxon>Bacteria</taxon>
        <taxon>Pseudomonadati</taxon>
        <taxon>Lentisphaerota</taxon>
        <taxon>Lentisphaeria</taxon>
        <taxon>Lentisphaerales</taxon>
        <taxon>Lentisphaeraceae</taxon>
        <taxon>Lentisphaera</taxon>
    </lineage>
</organism>
<proteinExistence type="predicted"/>